<keyword evidence="4" id="KW-0012">Acyltransferase</keyword>
<feature type="transmembrane region" description="Helical" evidence="2">
    <location>
        <begin position="267"/>
        <end position="286"/>
    </location>
</feature>
<feature type="region of interest" description="Disordered" evidence="1">
    <location>
        <begin position="372"/>
        <end position="396"/>
    </location>
</feature>
<protein>
    <submittedName>
        <fullName evidence="4">Acyltransferase family protein</fullName>
        <ecNumber evidence="4">2.3.-.-</ecNumber>
    </submittedName>
</protein>
<name>A0ABV9YLZ3_9PSEU</name>
<dbReference type="InterPro" id="IPR050879">
    <property type="entry name" value="Acyltransferase_3"/>
</dbReference>
<dbReference type="InterPro" id="IPR002656">
    <property type="entry name" value="Acyl_transf_3_dom"/>
</dbReference>
<evidence type="ECO:0000256" key="1">
    <source>
        <dbReference type="SAM" id="MobiDB-lite"/>
    </source>
</evidence>
<keyword evidence="5" id="KW-1185">Reference proteome</keyword>
<dbReference type="GO" id="GO:0016746">
    <property type="term" value="F:acyltransferase activity"/>
    <property type="evidence" value="ECO:0007669"/>
    <property type="project" value="UniProtKB-KW"/>
</dbReference>
<evidence type="ECO:0000259" key="3">
    <source>
        <dbReference type="Pfam" id="PF01757"/>
    </source>
</evidence>
<dbReference type="EC" id="2.3.-.-" evidence="4"/>
<feature type="transmembrane region" description="Helical" evidence="2">
    <location>
        <begin position="332"/>
        <end position="353"/>
    </location>
</feature>
<feature type="transmembrane region" description="Helical" evidence="2">
    <location>
        <begin position="159"/>
        <end position="180"/>
    </location>
</feature>
<organism evidence="4 5">
    <name type="scientific">Actinomycetospora atypica</name>
    <dbReference type="NCBI Taxonomy" id="1290095"/>
    <lineage>
        <taxon>Bacteria</taxon>
        <taxon>Bacillati</taxon>
        <taxon>Actinomycetota</taxon>
        <taxon>Actinomycetes</taxon>
        <taxon>Pseudonocardiales</taxon>
        <taxon>Pseudonocardiaceae</taxon>
        <taxon>Actinomycetospora</taxon>
    </lineage>
</organism>
<feature type="transmembrane region" description="Helical" evidence="2">
    <location>
        <begin position="74"/>
        <end position="92"/>
    </location>
</feature>
<feature type="transmembrane region" description="Helical" evidence="2">
    <location>
        <begin position="104"/>
        <end position="126"/>
    </location>
</feature>
<reference evidence="5" key="1">
    <citation type="journal article" date="2019" name="Int. J. Syst. Evol. Microbiol.">
        <title>The Global Catalogue of Microorganisms (GCM) 10K type strain sequencing project: providing services to taxonomists for standard genome sequencing and annotation.</title>
        <authorList>
            <consortium name="The Broad Institute Genomics Platform"/>
            <consortium name="The Broad Institute Genome Sequencing Center for Infectious Disease"/>
            <person name="Wu L."/>
            <person name="Ma J."/>
        </authorList>
    </citation>
    <scope>NUCLEOTIDE SEQUENCE [LARGE SCALE GENOMIC DNA]</scope>
    <source>
        <strain evidence="5">CGMCC 4.7093</strain>
    </source>
</reference>
<feature type="transmembrane region" description="Helical" evidence="2">
    <location>
        <begin position="192"/>
        <end position="214"/>
    </location>
</feature>
<keyword evidence="2" id="KW-0472">Membrane</keyword>
<feature type="transmembrane region" description="Helical" evidence="2">
    <location>
        <begin position="34"/>
        <end position="54"/>
    </location>
</feature>
<feature type="transmembrane region" description="Helical" evidence="2">
    <location>
        <begin position="243"/>
        <end position="261"/>
    </location>
</feature>
<evidence type="ECO:0000313" key="4">
    <source>
        <dbReference type="EMBL" id="MFC5062662.1"/>
    </source>
</evidence>
<proteinExistence type="predicted"/>
<evidence type="ECO:0000313" key="5">
    <source>
        <dbReference type="Proteomes" id="UP001595947"/>
    </source>
</evidence>
<dbReference type="PANTHER" id="PTHR23028">
    <property type="entry name" value="ACETYLTRANSFERASE"/>
    <property type="match status" value="1"/>
</dbReference>
<dbReference type="RefSeq" id="WP_378036016.1">
    <property type="nucleotide sequence ID" value="NZ_JBHSIV010000009.1"/>
</dbReference>
<dbReference type="Proteomes" id="UP001595947">
    <property type="component" value="Unassembled WGS sequence"/>
</dbReference>
<keyword evidence="2" id="KW-1133">Transmembrane helix</keyword>
<sequence length="396" mass="43227">MTILDERPAAAPPRSSAAPGGRLLQPASSGERRISWDVIRVLAVVSVVVQHATYTAQGVMPWLAPPPFTWGVEAGANTLMVVSAFFVCVTVARRPPGRWWWQRLARLLPAYLVAVLITYGATLLAADYGYWRPGVRDLVGNLLLVQSFDPAVTYMDHSYWTLPLQLGVFSLVAITVGVLGRDFWRRPAALPLLAWAGVVTPVLLSTFATGWLAVVVDGFVIWRWQLFAIGLAMWMASRRRISLTHLAAITAAGVLAEAIITPDVDSAIVLAIACLLVAAATLGPDWDFLRVGPLPRIIGWAAGVSYGVYLLNQQIGYFFAWLAQDYLGVTGWARLLGVVALAFLLGWLLTRLVERPAHRVLTRRRQLKVRQEKAAAAARNRSFSSGAPAETRTPSG</sequence>
<dbReference type="Pfam" id="PF01757">
    <property type="entry name" value="Acyl_transf_3"/>
    <property type="match status" value="1"/>
</dbReference>
<feature type="region of interest" description="Disordered" evidence="1">
    <location>
        <begin position="1"/>
        <end position="27"/>
    </location>
</feature>
<gene>
    <name evidence="4" type="ORF">ACFPBZ_10635</name>
</gene>
<keyword evidence="4" id="KW-0808">Transferase</keyword>
<dbReference type="EMBL" id="JBHSIV010000009">
    <property type="protein sequence ID" value="MFC5062662.1"/>
    <property type="molecule type" value="Genomic_DNA"/>
</dbReference>
<feature type="transmembrane region" description="Helical" evidence="2">
    <location>
        <begin position="298"/>
        <end position="320"/>
    </location>
</feature>
<dbReference type="PANTHER" id="PTHR23028:SF53">
    <property type="entry name" value="ACYL_TRANSF_3 DOMAIN-CONTAINING PROTEIN"/>
    <property type="match status" value="1"/>
</dbReference>
<feature type="transmembrane region" description="Helical" evidence="2">
    <location>
        <begin position="220"/>
        <end position="236"/>
    </location>
</feature>
<feature type="domain" description="Acyltransferase 3" evidence="3">
    <location>
        <begin position="34"/>
        <end position="351"/>
    </location>
</feature>
<keyword evidence="2" id="KW-0812">Transmembrane</keyword>
<comment type="caution">
    <text evidence="4">The sequence shown here is derived from an EMBL/GenBank/DDBJ whole genome shotgun (WGS) entry which is preliminary data.</text>
</comment>
<evidence type="ECO:0000256" key="2">
    <source>
        <dbReference type="SAM" id="Phobius"/>
    </source>
</evidence>
<accession>A0ABV9YLZ3</accession>